<dbReference type="Proteomes" id="UP000235786">
    <property type="component" value="Unassembled WGS sequence"/>
</dbReference>
<dbReference type="EMBL" id="KZ613941">
    <property type="protein sequence ID" value="PMD43830.1"/>
    <property type="molecule type" value="Genomic_DNA"/>
</dbReference>
<evidence type="ECO:0000313" key="2">
    <source>
        <dbReference type="EMBL" id="PMD43830.1"/>
    </source>
</evidence>
<evidence type="ECO:0000256" key="1">
    <source>
        <dbReference type="SAM" id="MobiDB-lite"/>
    </source>
</evidence>
<keyword evidence="3" id="KW-1185">Reference proteome</keyword>
<protein>
    <submittedName>
        <fullName evidence="2">Uncharacterized protein</fullName>
    </submittedName>
</protein>
<feature type="compositionally biased region" description="Acidic residues" evidence="1">
    <location>
        <begin position="79"/>
        <end position="92"/>
    </location>
</feature>
<feature type="region of interest" description="Disordered" evidence="1">
    <location>
        <begin position="63"/>
        <end position="97"/>
    </location>
</feature>
<proteinExistence type="predicted"/>
<reference evidence="2 3" key="1">
    <citation type="submission" date="2016-04" db="EMBL/GenBank/DDBJ databases">
        <title>A degradative enzymes factory behind the ericoid mycorrhizal symbiosis.</title>
        <authorList>
            <consortium name="DOE Joint Genome Institute"/>
            <person name="Martino E."/>
            <person name="Morin E."/>
            <person name="Grelet G."/>
            <person name="Kuo A."/>
            <person name="Kohler A."/>
            <person name="Daghino S."/>
            <person name="Barry K."/>
            <person name="Choi C."/>
            <person name="Cichocki N."/>
            <person name="Clum A."/>
            <person name="Copeland A."/>
            <person name="Hainaut M."/>
            <person name="Haridas S."/>
            <person name="Labutti K."/>
            <person name="Lindquist E."/>
            <person name="Lipzen A."/>
            <person name="Khouja H.-R."/>
            <person name="Murat C."/>
            <person name="Ohm R."/>
            <person name="Olson A."/>
            <person name="Spatafora J."/>
            <person name="Veneault-Fourrey C."/>
            <person name="Henrissat B."/>
            <person name="Grigoriev I."/>
            <person name="Martin F."/>
            <person name="Perotto S."/>
        </authorList>
    </citation>
    <scope>NUCLEOTIDE SEQUENCE [LARGE SCALE GENOMIC DNA]</scope>
    <source>
        <strain evidence="2 3">F</strain>
    </source>
</reference>
<gene>
    <name evidence="2" type="ORF">L207DRAFT_266472</name>
</gene>
<evidence type="ECO:0000313" key="3">
    <source>
        <dbReference type="Proteomes" id="UP000235786"/>
    </source>
</evidence>
<feature type="region of interest" description="Disordered" evidence="1">
    <location>
        <begin position="134"/>
        <end position="159"/>
    </location>
</feature>
<dbReference type="AlphaFoldDB" id="A0A2J6RZ92"/>
<name>A0A2J6RZ92_HYAVF</name>
<dbReference type="OrthoDB" id="9988102at2759"/>
<organism evidence="2 3">
    <name type="scientific">Hyaloscypha variabilis (strain UAMH 11265 / GT02V1 / F)</name>
    <name type="common">Meliniomyces variabilis</name>
    <dbReference type="NCBI Taxonomy" id="1149755"/>
    <lineage>
        <taxon>Eukaryota</taxon>
        <taxon>Fungi</taxon>
        <taxon>Dikarya</taxon>
        <taxon>Ascomycota</taxon>
        <taxon>Pezizomycotina</taxon>
        <taxon>Leotiomycetes</taxon>
        <taxon>Helotiales</taxon>
        <taxon>Hyaloscyphaceae</taxon>
        <taxon>Hyaloscypha</taxon>
        <taxon>Hyaloscypha variabilis</taxon>
    </lineage>
</organism>
<accession>A0A2J6RZ92</accession>
<sequence length="230" mass="25440">MQEATTPSQKQIAKFVGRKSRQIAVVVRENVLPSKPLTLPDHNVISEREQRLQSYLQERSPQLESIPDVVFVPPRTSAMDDDSDAENDDDDSADHPDLAKQKDWFLSANAMQNLRENFRLFLSPAKAATADQVGDHAIPSLTSSTDPDEASGGEFGDTNSTTAAKTVNTFQGTKMLVMLASFLKVSSVWNYINSKKPLEPGLVRLNWTCVRVVANPMDEVLPSLLISDRL</sequence>